<comment type="caution">
    <text evidence="2">The sequence shown here is derived from an EMBL/GenBank/DDBJ whole genome shotgun (WGS) entry which is preliminary data.</text>
</comment>
<accession>A0A1Y1ZCH2</accession>
<dbReference type="InterPro" id="IPR022085">
    <property type="entry name" value="OpdG"/>
</dbReference>
<dbReference type="Pfam" id="PF12311">
    <property type="entry name" value="DUF3632"/>
    <property type="match status" value="1"/>
</dbReference>
<name>A0A1Y1ZCH2_9PLEO</name>
<evidence type="ECO:0000313" key="3">
    <source>
        <dbReference type="Proteomes" id="UP000193144"/>
    </source>
</evidence>
<reference evidence="2 3" key="1">
    <citation type="submission" date="2016-07" db="EMBL/GenBank/DDBJ databases">
        <title>Pervasive Adenine N6-methylation of Active Genes in Fungi.</title>
        <authorList>
            <consortium name="DOE Joint Genome Institute"/>
            <person name="Mondo S.J."/>
            <person name="Dannebaum R.O."/>
            <person name="Kuo R.C."/>
            <person name="Labutti K."/>
            <person name="Haridas S."/>
            <person name="Kuo A."/>
            <person name="Salamov A."/>
            <person name="Ahrendt S.R."/>
            <person name="Lipzen A."/>
            <person name="Sullivan W."/>
            <person name="Andreopoulos W.B."/>
            <person name="Clum A."/>
            <person name="Lindquist E."/>
            <person name="Daum C."/>
            <person name="Ramamoorthy G.K."/>
            <person name="Gryganskyi A."/>
            <person name="Culley D."/>
            <person name="Magnuson J.K."/>
            <person name="James T.Y."/>
            <person name="O'Malley M.A."/>
            <person name="Stajich J.E."/>
            <person name="Spatafora J.W."/>
            <person name="Visel A."/>
            <person name="Grigoriev I.V."/>
        </authorList>
    </citation>
    <scope>NUCLEOTIDE SEQUENCE [LARGE SCALE GENOMIC DNA]</scope>
    <source>
        <strain evidence="2 3">CBS 115471</strain>
    </source>
</reference>
<proteinExistence type="predicted"/>
<dbReference type="EMBL" id="MCFA01000105">
    <property type="protein sequence ID" value="ORY07926.1"/>
    <property type="molecule type" value="Genomic_DNA"/>
</dbReference>
<dbReference type="AlphaFoldDB" id="A0A1Y1ZCH2"/>
<organism evidence="2 3">
    <name type="scientific">Clohesyomyces aquaticus</name>
    <dbReference type="NCBI Taxonomy" id="1231657"/>
    <lineage>
        <taxon>Eukaryota</taxon>
        <taxon>Fungi</taxon>
        <taxon>Dikarya</taxon>
        <taxon>Ascomycota</taxon>
        <taxon>Pezizomycotina</taxon>
        <taxon>Dothideomycetes</taxon>
        <taxon>Pleosporomycetidae</taxon>
        <taxon>Pleosporales</taxon>
        <taxon>Lindgomycetaceae</taxon>
        <taxon>Clohesyomyces</taxon>
    </lineage>
</organism>
<feature type="region of interest" description="Disordered" evidence="1">
    <location>
        <begin position="223"/>
        <end position="243"/>
    </location>
</feature>
<keyword evidence="3" id="KW-1185">Reference proteome</keyword>
<evidence type="ECO:0000313" key="2">
    <source>
        <dbReference type="EMBL" id="ORY07926.1"/>
    </source>
</evidence>
<dbReference type="STRING" id="1231657.A0A1Y1ZCH2"/>
<evidence type="ECO:0000256" key="1">
    <source>
        <dbReference type="SAM" id="MobiDB-lite"/>
    </source>
</evidence>
<dbReference type="PANTHER" id="PTHR38797">
    <property type="entry name" value="NUCLEAR PORE COMPLEX PROTEIN NUP85-RELATED"/>
    <property type="match status" value="1"/>
</dbReference>
<protein>
    <submittedName>
        <fullName evidence="2">Uncharacterized protein</fullName>
    </submittedName>
</protein>
<dbReference type="Proteomes" id="UP000193144">
    <property type="component" value="Unassembled WGS sequence"/>
</dbReference>
<dbReference type="OrthoDB" id="3350591at2759"/>
<dbReference type="InterPro" id="IPR053204">
    <property type="entry name" value="Oxopyrrolidines_Biosynth-assoc"/>
</dbReference>
<sequence>MDVHEQERNRKVEDAISAIADEPSQIDEIAKIRGWFKPDSDNDFYPAIQKYLSGTADLAETVKKISIAIDAAKDIEDVTWGLGYSVLHSAKRISFRDEQGHAKLVEFMREIKRHPKAENNNIYNFGWAARETWNDSPGVSSGYSVPEIHAWSNVNYFVARLTKEGISEFWIYAIWAMRSGLEENEVKNYAHVPAPPSRKLDAYVSAAAMWVFAMGRELYDKEKDLTPTSPNQGNPGVGGDRWKGKAEFSKERWSLWKQRFGEVAEMQDVSDETRKIANEAFEAMNCCEKS</sequence>
<gene>
    <name evidence="2" type="ORF">BCR34DRAFT_570288</name>
</gene>
<dbReference type="PANTHER" id="PTHR38797:SF4">
    <property type="entry name" value="NUCLEAR PORE COMPLEX PROTEIN NUP85"/>
    <property type="match status" value="1"/>
</dbReference>